<proteinExistence type="predicted"/>
<dbReference type="SUPFAM" id="SSF52129">
    <property type="entry name" value="Caspase-like"/>
    <property type="match status" value="1"/>
</dbReference>
<dbReference type="RefSeq" id="WP_014798608.1">
    <property type="nucleotide sequence ID" value="NC_018018.1"/>
</dbReference>
<dbReference type="GO" id="GO:0008234">
    <property type="term" value="F:cysteine-type peptidase activity"/>
    <property type="evidence" value="ECO:0007669"/>
    <property type="project" value="InterPro"/>
</dbReference>
<dbReference type="KEGG" id="fli:Fleli_2820"/>
<evidence type="ECO:0000256" key="1">
    <source>
        <dbReference type="ARBA" id="ARBA00022729"/>
    </source>
</evidence>
<dbReference type="AlphaFoldDB" id="I4AMI8"/>
<feature type="chain" id="PRO_5003685565" description="Gingipain domain-containing protein" evidence="2">
    <location>
        <begin position="30"/>
        <end position="1143"/>
    </location>
</feature>
<organism evidence="4 5">
    <name type="scientific">Bernardetia litoralis (strain ATCC 23117 / DSM 6794 / NBRC 15988 / NCIMB 1366 / Fx l1 / Sio-4)</name>
    <name type="common">Flexibacter litoralis</name>
    <dbReference type="NCBI Taxonomy" id="880071"/>
    <lineage>
        <taxon>Bacteria</taxon>
        <taxon>Pseudomonadati</taxon>
        <taxon>Bacteroidota</taxon>
        <taxon>Cytophagia</taxon>
        <taxon>Cytophagales</taxon>
        <taxon>Bernardetiaceae</taxon>
        <taxon>Bernardetia</taxon>
    </lineage>
</organism>
<dbReference type="InterPro" id="IPR001769">
    <property type="entry name" value="Gingipain"/>
</dbReference>
<feature type="signal peptide" evidence="2">
    <location>
        <begin position="1"/>
        <end position="29"/>
    </location>
</feature>
<name>I4AMI8_BERLS</name>
<dbReference type="Gene3D" id="3.40.50.1460">
    <property type="match status" value="1"/>
</dbReference>
<evidence type="ECO:0000313" key="4">
    <source>
        <dbReference type="EMBL" id="AFM05173.1"/>
    </source>
</evidence>
<dbReference type="CDD" id="cd02258">
    <property type="entry name" value="Peptidase_C25_N"/>
    <property type="match status" value="1"/>
</dbReference>
<keyword evidence="1 2" id="KW-0732">Signal</keyword>
<dbReference type="PATRIC" id="fig|880071.3.peg.2805"/>
<dbReference type="HOGENOM" id="CLU_004870_0_0_10"/>
<dbReference type="InterPro" id="IPR029030">
    <property type="entry name" value="Caspase-like_dom_sf"/>
</dbReference>
<dbReference type="Pfam" id="PF01364">
    <property type="entry name" value="Peptidase_C25"/>
    <property type="match status" value="1"/>
</dbReference>
<dbReference type="eggNOG" id="COG1572">
    <property type="taxonomic scope" value="Bacteria"/>
</dbReference>
<dbReference type="InterPro" id="IPR029031">
    <property type="entry name" value="Gingipain_N_sf"/>
</dbReference>
<evidence type="ECO:0000259" key="3">
    <source>
        <dbReference type="Pfam" id="PF01364"/>
    </source>
</evidence>
<sequence length="1143" mass="127631" precursor="true">MIPINLQTLKYNSFSLFLLFFLTVSNSFAQNSVLSDGQILKLKIEQNGVHKITFQDLQTAGINPSTINPNNLQIFGNGGGMLPQANSAPRISDLQENAIVVELGSDNIFNAGDYILFYAQSADSYQYNAQLNDLLKFTFEKNLYDDFNYYYLKVGNETGKRIQIAENLTGGTKITTYNEIAHHELEETNIIGDFQNSGGGGSGRMWFGERFDFVTEQTINFESEGLITSRPVLLRASALGYSSRVSEYTFSVAGQDFGTLSIAASQISTYAKKGNTNTATFSSNLSASPASLPVKVSYNKTDDIAFGHLDYLTLEFTRTLSFYKQNTHFRSVASSQNEITNFEFAETSASMRVWNITNLASIENILPNSSNQNAFVVRTNKKLNELIAFDINEDLPKPIEITAIENQNLHNLSTPDFVIVTHEDFLDAAQKLAAFHSEHDDMEVLVVTVNQIWNEFSSGKQDVSAIRDFVRFLYKKQNDKLRYLLLFGDTSYDYKNRIASNNNFVPIYQARESLEPVETFSSEDFFGLLEDDEGEWEENFQTQQEDLDIGIGRIPVRSTEQADLVVDKIIGYSLPQTLGNWRNKVVFVADDGDSNIHMRDSEELIDIIEGYNGYQAEKLYVDAFPQVSTSNGKFSPKVREKLDQNVNEGSLIVNYMGHGSESSLATEAVVDLASVSHWKNLNNLPMFVTATCEFGRYDNPDVFSVGERLMTNEDGGGIALVTTTRPVTASTNFILAKAFYNNVFGRLPNGEMPRLGDIIRATKNESLSKLNRNFTLLGDPALRLNYPKEEAIITEVKTNGTVSESIKALDKVTLSGQIVNNGILSSDFSGDLDITIYDKPAELRTFGDESEPMAYNNWQNILYKGKAKISQGKFEVTFVVSKDINYNLAAGRVTMYAQHETQNRDANGFYGIQIGASNDNAPTDNTAPIAQIWIEDKTFVSGAKVPSNTTLLAEISDENGINLTGYGVGREITAVLDGEATQTFILNDYFEYEEGSYQNGTIAFPLQDLAVGKHTLTFTVWDNYSNPTTIEIDFYVENKPIEVTEIIPFPNPFWSNVEFNVTHTRTGDDIEVILVVYDVLGRPVRTVRQDYLNNNGNFSNLSWNGRGDEGELVKNGMYICKIYIHSLQDDAVGASTVKVILNR</sequence>
<dbReference type="STRING" id="880071.Fleli_2820"/>
<dbReference type="Gene3D" id="3.40.50.10390">
    <property type="entry name" value="Gingipain r, domain 1"/>
    <property type="match status" value="1"/>
</dbReference>
<gene>
    <name evidence="4" type="ordered locus">Fleli_2820</name>
</gene>
<protein>
    <recommendedName>
        <fullName evidence="3">Gingipain domain-containing protein</fullName>
    </recommendedName>
</protein>
<accession>I4AMI8</accession>
<dbReference type="EMBL" id="CP003345">
    <property type="protein sequence ID" value="AFM05173.1"/>
    <property type="molecule type" value="Genomic_DNA"/>
</dbReference>
<dbReference type="GO" id="GO:0006508">
    <property type="term" value="P:proteolysis"/>
    <property type="evidence" value="ECO:0007669"/>
    <property type="project" value="InterPro"/>
</dbReference>
<dbReference type="OrthoDB" id="9809780at2"/>
<dbReference type="NCBIfam" id="NF033707">
    <property type="entry name" value="T9SS_sortase"/>
    <property type="match status" value="1"/>
</dbReference>
<dbReference type="Gene3D" id="2.60.40.4070">
    <property type="match status" value="1"/>
</dbReference>
<keyword evidence="5" id="KW-1185">Reference proteome</keyword>
<dbReference type="Proteomes" id="UP000006054">
    <property type="component" value="Chromosome"/>
</dbReference>
<reference evidence="5" key="1">
    <citation type="submission" date="2012-06" db="EMBL/GenBank/DDBJ databases">
        <title>The complete genome of Flexibacter litoralis DSM 6794.</title>
        <authorList>
            <person name="Lucas S."/>
            <person name="Copeland A."/>
            <person name="Lapidus A."/>
            <person name="Glavina del Rio T."/>
            <person name="Dalin E."/>
            <person name="Tice H."/>
            <person name="Bruce D."/>
            <person name="Goodwin L."/>
            <person name="Pitluck S."/>
            <person name="Peters L."/>
            <person name="Ovchinnikova G."/>
            <person name="Lu M."/>
            <person name="Kyrpides N."/>
            <person name="Mavromatis K."/>
            <person name="Ivanova N."/>
            <person name="Brettin T."/>
            <person name="Detter J.C."/>
            <person name="Han C."/>
            <person name="Larimer F."/>
            <person name="Land M."/>
            <person name="Hauser L."/>
            <person name="Markowitz V."/>
            <person name="Cheng J.-F."/>
            <person name="Hugenholtz P."/>
            <person name="Woyke T."/>
            <person name="Wu D."/>
            <person name="Spring S."/>
            <person name="Lang E."/>
            <person name="Kopitz M."/>
            <person name="Brambilla E."/>
            <person name="Klenk H.-P."/>
            <person name="Eisen J.A."/>
        </authorList>
    </citation>
    <scope>NUCLEOTIDE SEQUENCE [LARGE SCALE GENOMIC DNA]</scope>
    <source>
        <strain evidence="5">ATCC 23117 / DSM 6794 / NBRC 15988 / NCIMB 1366 / Sio-4</strain>
    </source>
</reference>
<evidence type="ECO:0000313" key="5">
    <source>
        <dbReference type="Proteomes" id="UP000006054"/>
    </source>
</evidence>
<evidence type="ECO:0000256" key="2">
    <source>
        <dbReference type="SAM" id="SignalP"/>
    </source>
</evidence>
<feature type="domain" description="Gingipain" evidence="3">
    <location>
        <begin position="417"/>
        <end position="784"/>
    </location>
</feature>